<proteinExistence type="predicted"/>
<evidence type="ECO:0000259" key="1">
    <source>
        <dbReference type="Pfam" id="PF18942"/>
    </source>
</evidence>
<accession>A0A845PVZ8</accession>
<feature type="domain" description="DUF5689" evidence="1">
    <location>
        <begin position="42"/>
        <end position="282"/>
    </location>
</feature>
<comment type="caution">
    <text evidence="2">The sequence shown here is derived from an EMBL/GenBank/DDBJ whole genome shotgun (WGS) entry which is preliminary data.</text>
</comment>
<dbReference type="RefSeq" id="WP_166520255.1">
    <property type="nucleotide sequence ID" value="NZ_JAAABJ010000641.1"/>
</dbReference>
<dbReference type="EMBL" id="JAAABJ010000641">
    <property type="protein sequence ID" value="NAW52004.1"/>
    <property type="molecule type" value="Genomic_DNA"/>
</dbReference>
<protein>
    <recommendedName>
        <fullName evidence="1">DUF5689 domain-containing protein</fullName>
    </recommendedName>
</protein>
<dbReference type="AlphaFoldDB" id="A0A845PVZ8"/>
<organism evidence="2 3">
    <name type="scientific">Elizabethkingia argenteiflava</name>
    <dbReference type="NCBI Taxonomy" id="2681556"/>
    <lineage>
        <taxon>Bacteria</taxon>
        <taxon>Pseudomonadati</taxon>
        <taxon>Bacteroidota</taxon>
        <taxon>Flavobacteriia</taxon>
        <taxon>Flavobacteriales</taxon>
        <taxon>Weeksellaceae</taxon>
        <taxon>Elizabethkingia</taxon>
    </lineage>
</organism>
<dbReference type="Proteomes" id="UP000553459">
    <property type="component" value="Unassembled WGS sequence"/>
</dbReference>
<dbReference type="PROSITE" id="PS51257">
    <property type="entry name" value="PROKAR_LIPOPROTEIN"/>
    <property type="match status" value="1"/>
</dbReference>
<dbReference type="InterPro" id="IPR043744">
    <property type="entry name" value="DUF5689"/>
</dbReference>
<gene>
    <name evidence="2" type="ORF">GNY06_11710</name>
</gene>
<sequence length="470" mass="52407">MMNKIYFKAVFIIAFLGVLFSCVKSDDFEVPPLQCVDNLPATNHTLSDIHSLAKKKPTHNDLVKEDFVVEAYVSSSDESGNIYGALYVQDKPENPTQGIEIGIGEANQYGNFPVGSKIRINLKGLLVQKLNNNIKVGTYDPKYDVGRISSNKLNNYIVRACGENQTPIVAKIVPLEFNTIAEAVRNGQHTNQLIKIKHVQFDQDELGKRFADTDKRVSSRYLTDSKSDKLELRFSSYASFSTTPISPTYAKSGSIVLILSRYTNPYNSRVTEQAYLRKLSDIEFTSARFSPGIPKEPSGTASLLFKGSDFENWQDFVASLNRFGLQPYARLARDRGYKGGNALLIQGTPTQNDYVFTALHNQDLPKKPKRITLYIKGVSKGKSLSFNIYKEDGHSYAYNLGEFKTGAILDPSPTTNAYTGSIDTGGQWRLVELSLEGITDLNKIPNKNIFALKVGNKATYDILIDQIKIE</sequence>
<name>A0A845PVZ8_9FLAO</name>
<evidence type="ECO:0000313" key="2">
    <source>
        <dbReference type="EMBL" id="NAW52004.1"/>
    </source>
</evidence>
<keyword evidence="3" id="KW-1185">Reference proteome</keyword>
<evidence type="ECO:0000313" key="3">
    <source>
        <dbReference type="Proteomes" id="UP000553459"/>
    </source>
</evidence>
<dbReference type="Pfam" id="PF18942">
    <property type="entry name" value="DUF5689"/>
    <property type="match status" value="1"/>
</dbReference>
<reference evidence="2 3" key="1">
    <citation type="submission" date="2019-11" db="EMBL/GenBank/DDBJ databases">
        <title>Characterization of Elizabethkingia argenteiflava sp. nov., isolated from inner surface of Soybean Pods.</title>
        <authorList>
            <person name="Mo S."/>
        </authorList>
    </citation>
    <scope>NUCLEOTIDE SEQUENCE [LARGE SCALE GENOMIC DNA]</scope>
    <source>
        <strain evidence="2 3">YB22</strain>
    </source>
</reference>